<dbReference type="PANTHER" id="PTHR22768:SF0">
    <property type="entry name" value="DNA REPLICATION COMPLEX GINS PROTEIN PSF3"/>
    <property type="match status" value="1"/>
</dbReference>
<dbReference type="Pfam" id="PF05916">
    <property type="entry name" value="Sld5"/>
    <property type="match status" value="1"/>
</dbReference>
<dbReference type="CDD" id="cd11713">
    <property type="entry name" value="GINS_A_psf3"/>
    <property type="match status" value="1"/>
</dbReference>
<dbReference type="InterPro" id="IPR010492">
    <property type="entry name" value="GINS_Psf3"/>
</dbReference>
<comment type="similarity">
    <text evidence="2 7">Belongs to the GINS3/PSF3 family.</text>
</comment>
<comment type="subunit">
    <text evidence="3">Component of the GINS complex which is a heterotetramer of SLD5, PSF1, PSF2 and PSF3.</text>
</comment>
<reference evidence="11" key="1">
    <citation type="journal article" date="2016" name="Proc. Natl. Acad. Sci. U.S.A.">
        <title>Comparative genomics of biotechnologically important yeasts.</title>
        <authorList>
            <person name="Riley R."/>
            <person name="Haridas S."/>
            <person name="Wolfe K.H."/>
            <person name="Lopes M.R."/>
            <person name="Hittinger C.T."/>
            <person name="Goeker M."/>
            <person name="Salamov A.A."/>
            <person name="Wisecaver J.H."/>
            <person name="Long T.M."/>
            <person name="Calvey C.H."/>
            <person name="Aerts A.L."/>
            <person name="Barry K.W."/>
            <person name="Choi C."/>
            <person name="Clum A."/>
            <person name="Coughlan A.Y."/>
            <person name="Deshpande S."/>
            <person name="Douglass A.P."/>
            <person name="Hanson S.J."/>
            <person name="Klenk H.-P."/>
            <person name="LaButti K.M."/>
            <person name="Lapidus A."/>
            <person name="Lindquist E.A."/>
            <person name="Lipzen A.M."/>
            <person name="Meier-Kolthoff J.P."/>
            <person name="Ohm R.A."/>
            <person name="Otillar R.P."/>
            <person name="Pangilinan J.L."/>
            <person name="Peng Y."/>
            <person name="Rokas A."/>
            <person name="Rosa C.A."/>
            <person name="Scheuner C."/>
            <person name="Sibirny A.A."/>
            <person name="Slot J.C."/>
            <person name="Stielow J.B."/>
            <person name="Sun H."/>
            <person name="Kurtzman C.P."/>
            <person name="Blackwell M."/>
            <person name="Grigoriev I.V."/>
            <person name="Jeffries T.W."/>
        </authorList>
    </citation>
    <scope>NUCLEOTIDE SEQUENCE [LARGE SCALE GENOMIC DNA]</scope>
    <source>
        <strain evidence="11">NRRL Y-1626</strain>
    </source>
</reference>
<name>A0A1B7TIS1_9ASCO</name>
<dbReference type="EMBL" id="LXPE01000003">
    <property type="protein sequence ID" value="OBA28637.1"/>
    <property type="molecule type" value="Genomic_DNA"/>
</dbReference>
<evidence type="ECO:0000256" key="7">
    <source>
        <dbReference type="RuleBase" id="RU367161"/>
    </source>
</evidence>
<dbReference type="InterPro" id="IPR038437">
    <property type="entry name" value="GINS_Psf3_sf"/>
</dbReference>
<dbReference type="InterPro" id="IPR036224">
    <property type="entry name" value="GINS_bundle-like_dom_sf"/>
</dbReference>
<feature type="domain" description="DNA replication complex GINS protein PSF3 N-terminal" evidence="9">
    <location>
        <begin position="4"/>
        <end position="56"/>
    </location>
</feature>
<evidence type="ECO:0000313" key="10">
    <source>
        <dbReference type="EMBL" id="OBA28637.1"/>
    </source>
</evidence>
<comment type="subcellular location">
    <subcellularLocation>
        <location evidence="1 7">Nucleus</location>
    </subcellularLocation>
</comment>
<gene>
    <name evidence="10" type="ORF">HANVADRAFT_782</name>
</gene>
<dbReference type="Proteomes" id="UP000092321">
    <property type="component" value="Unassembled WGS sequence"/>
</dbReference>
<evidence type="ECO:0000256" key="4">
    <source>
        <dbReference type="ARBA" id="ARBA00015140"/>
    </source>
</evidence>
<dbReference type="AlphaFoldDB" id="A0A1B7TIS1"/>
<evidence type="ECO:0000256" key="5">
    <source>
        <dbReference type="ARBA" id="ARBA00022705"/>
    </source>
</evidence>
<evidence type="ECO:0000313" key="11">
    <source>
        <dbReference type="Proteomes" id="UP000092321"/>
    </source>
</evidence>
<dbReference type="Gene3D" id="1.20.58.2050">
    <property type="match status" value="1"/>
</dbReference>
<keyword evidence="5 7" id="KW-0235">DNA replication</keyword>
<dbReference type="Pfam" id="PF22466">
    <property type="entry name" value="PSF3_N"/>
    <property type="match status" value="1"/>
</dbReference>
<keyword evidence="6 7" id="KW-0539">Nucleus</keyword>
<dbReference type="SUPFAM" id="SSF158573">
    <property type="entry name" value="GINS helical bundle-like"/>
    <property type="match status" value="1"/>
</dbReference>
<evidence type="ECO:0000256" key="6">
    <source>
        <dbReference type="ARBA" id="ARBA00023242"/>
    </source>
</evidence>
<comment type="function">
    <text evidence="7">The GINS complex plays an essential role in the initiation of DNA replication.</text>
</comment>
<protein>
    <recommendedName>
        <fullName evidence="4 7">DNA replication complex GINS protein PSF3</fullName>
    </recommendedName>
</protein>
<evidence type="ECO:0000256" key="1">
    <source>
        <dbReference type="ARBA" id="ARBA00004123"/>
    </source>
</evidence>
<comment type="caution">
    <text evidence="10">The sequence shown here is derived from an EMBL/GenBank/DDBJ whole genome shotgun (WGS) entry which is preliminary data.</text>
</comment>
<organism evidence="10 11">
    <name type="scientific">Hanseniaspora valbyensis NRRL Y-1626</name>
    <dbReference type="NCBI Taxonomy" id="766949"/>
    <lineage>
        <taxon>Eukaryota</taxon>
        <taxon>Fungi</taxon>
        <taxon>Dikarya</taxon>
        <taxon>Ascomycota</taxon>
        <taxon>Saccharomycotina</taxon>
        <taxon>Saccharomycetes</taxon>
        <taxon>Saccharomycodales</taxon>
        <taxon>Saccharomycodaceae</taxon>
        <taxon>Hanseniaspora</taxon>
    </lineage>
</organism>
<dbReference type="InterPro" id="IPR055221">
    <property type="entry name" value="PSF3_N"/>
</dbReference>
<evidence type="ECO:0000259" key="9">
    <source>
        <dbReference type="Pfam" id="PF22466"/>
    </source>
</evidence>
<dbReference type="CDD" id="cd21693">
    <property type="entry name" value="GINS_B_Psf3"/>
    <property type="match status" value="1"/>
</dbReference>
<dbReference type="SUPFAM" id="SSF160059">
    <property type="entry name" value="PriA/YqbF domain"/>
    <property type="match status" value="1"/>
</dbReference>
<keyword evidence="11" id="KW-1185">Reference proteome</keyword>
<feature type="domain" description="GINS subunit" evidence="8">
    <location>
        <begin position="78"/>
        <end position="180"/>
    </location>
</feature>
<dbReference type="InterPro" id="IPR021151">
    <property type="entry name" value="GINS_A"/>
</dbReference>
<dbReference type="PANTHER" id="PTHR22768">
    <property type="entry name" value="DNA REPLICATION COMPLEX GINS PROTEIN PSF3"/>
    <property type="match status" value="1"/>
</dbReference>
<evidence type="ECO:0000259" key="8">
    <source>
        <dbReference type="Pfam" id="PF05916"/>
    </source>
</evidence>
<sequence length="188" mass="21791">MSYYDLDDILADSVKVPTKFNYTVPGLGYLENNPNKPLNKNNKLDLPLWLAKELAVLEISENNGNIHLIELITPEIFHQRITNIIKSDSTSLDAYSLCPYFYTVYEKWAYFYSSKKISELAVDMLRSRGVKINNYASFKSNSSSNKTSYFNESASTDFMQTLDEFEKKLFILSQESYQQMNTYLQSKE</sequence>
<accession>A0A1B7TIS1</accession>
<dbReference type="OrthoDB" id="10251744at2759"/>
<evidence type="ECO:0000256" key="3">
    <source>
        <dbReference type="ARBA" id="ARBA00011352"/>
    </source>
</evidence>
<evidence type="ECO:0000256" key="2">
    <source>
        <dbReference type="ARBA" id="ARBA00006343"/>
    </source>
</evidence>
<dbReference type="GO" id="GO:0000811">
    <property type="term" value="C:GINS complex"/>
    <property type="evidence" value="ECO:0007669"/>
    <property type="project" value="UniProtKB-UniRule"/>
</dbReference>
<dbReference type="GO" id="GO:1902975">
    <property type="term" value="P:mitotic DNA replication initiation"/>
    <property type="evidence" value="ECO:0007669"/>
    <property type="project" value="TreeGrafter"/>
</dbReference>
<proteinExistence type="inferred from homology"/>